<organism evidence="2 3">
    <name type="scientific">Candidatus Thermofonsia Clade 1 bacterium</name>
    <dbReference type="NCBI Taxonomy" id="2364210"/>
    <lineage>
        <taxon>Bacteria</taxon>
        <taxon>Bacillati</taxon>
        <taxon>Chloroflexota</taxon>
        <taxon>Candidatus Thermofontia</taxon>
        <taxon>Candidatus Thermofonsia Clade 1</taxon>
    </lineage>
</organism>
<dbReference type="InterPro" id="IPR050744">
    <property type="entry name" value="AI-2_Isomerase_LsrG"/>
</dbReference>
<dbReference type="PROSITE" id="PS51725">
    <property type="entry name" value="ABM"/>
    <property type="match status" value="1"/>
</dbReference>
<comment type="caution">
    <text evidence="2">The sequence shown here is derived from an EMBL/GenBank/DDBJ whole genome shotgun (WGS) entry which is preliminary data.</text>
</comment>
<dbReference type="Gene3D" id="3.30.70.100">
    <property type="match status" value="1"/>
</dbReference>
<feature type="domain" description="ABM" evidence="1">
    <location>
        <begin position="2"/>
        <end position="92"/>
    </location>
</feature>
<keyword evidence="2" id="KW-0560">Oxidoreductase</keyword>
<dbReference type="GO" id="GO:0005829">
    <property type="term" value="C:cytosol"/>
    <property type="evidence" value="ECO:0007669"/>
    <property type="project" value="TreeGrafter"/>
</dbReference>
<dbReference type="SUPFAM" id="SSF54909">
    <property type="entry name" value="Dimeric alpha+beta barrel"/>
    <property type="match status" value="1"/>
</dbReference>
<dbReference type="GO" id="GO:0004497">
    <property type="term" value="F:monooxygenase activity"/>
    <property type="evidence" value="ECO:0007669"/>
    <property type="project" value="UniProtKB-KW"/>
</dbReference>
<dbReference type="PANTHER" id="PTHR33336:SF1">
    <property type="entry name" value="(4S)-4-HYDROXY-5-PHOSPHONOOXYPENTANE-2,3-DIONE ISOMERASE"/>
    <property type="match status" value="1"/>
</dbReference>
<accession>A0A2M8NZV3</accession>
<evidence type="ECO:0000259" key="1">
    <source>
        <dbReference type="PROSITE" id="PS51725"/>
    </source>
</evidence>
<dbReference type="InterPro" id="IPR011008">
    <property type="entry name" value="Dimeric_a/b-barrel"/>
</dbReference>
<keyword evidence="2" id="KW-0503">Monooxygenase</keyword>
<evidence type="ECO:0000313" key="3">
    <source>
        <dbReference type="Proteomes" id="UP000228921"/>
    </source>
</evidence>
<dbReference type="PANTHER" id="PTHR33336">
    <property type="entry name" value="QUINOL MONOOXYGENASE YGIN-RELATED"/>
    <property type="match status" value="1"/>
</dbReference>
<reference evidence="2 3" key="1">
    <citation type="submission" date="2017-11" db="EMBL/GenBank/DDBJ databases">
        <title>Evolution of Phototrophy in the Chloroflexi Phylum Driven by Horizontal Gene Transfer.</title>
        <authorList>
            <person name="Ward L.M."/>
            <person name="Hemp J."/>
            <person name="Shih P.M."/>
            <person name="Mcglynn S.E."/>
            <person name="Fischer W."/>
        </authorList>
    </citation>
    <scope>NUCLEOTIDE SEQUENCE [LARGE SCALE GENOMIC DNA]</scope>
    <source>
        <strain evidence="2">CP2_2F</strain>
    </source>
</reference>
<dbReference type="InterPro" id="IPR007138">
    <property type="entry name" value="ABM_dom"/>
</dbReference>
<protein>
    <submittedName>
        <fullName evidence="2">Antibiotic biosynthesis monooxygenase</fullName>
    </submittedName>
</protein>
<dbReference type="Pfam" id="PF03992">
    <property type="entry name" value="ABM"/>
    <property type="match status" value="1"/>
</dbReference>
<dbReference type="AlphaFoldDB" id="A0A2M8NZV3"/>
<name>A0A2M8NZV3_9CHLR</name>
<dbReference type="EMBL" id="PGTK01000006">
    <property type="protein sequence ID" value="PJF30823.1"/>
    <property type="molecule type" value="Genomic_DNA"/>
</dbReference>
<proteinExistence type="predicted"/>
<gene>
    <name evidence="2" type="ORF">CUN51_06460</name>
</gene>
<dbReference type="Proteomes" id="UP000228921">
    <property type="component" value="Unassembled WGS sequence"/>
</dbReference>
<evidence type="ECO:0000313" key="2">
    <source>
        <dbReference type="EMBL" id="PJF30823.1"/>
    </source>
</evidence>
<sequence length="106" mass="12129">MIVALVSIRVKAEHVEAFIAATLENARNSVQEAGIARFDFIQQEDDPTHFMLIEVFYSPEAQQAHRETAHYLAWRDAVAEMLAEPRVGVRYVPIFPDQALWKYPDA</sequence>